<evidence type="ECO:0000313" key="1">
    <source>
        <dbReference type="EMBL" id="USG65830.1"/>
    </source>
</evidence>
<organism evidence="1 2">
    <name type="scientific">Brevibacillus ruminantium</name>
    <dbReference type="NCBI Taxonomy" id="2950604"/>
    <lineage>
        <taxon>Bacteria</taxon>
        <taxon>Bacillati</taxon>
        <taxon>Bacillota</taxon>
        <taxon>Bacilli</taxon>
        <taxon>Bacillales</taxon>
        <taxon>Paenibacillaceae</taxon>
        <taxon>Brevibacillus</taxon>
    </lineage>
</organism>
<proteinExistence type="predicted"/>
<dbReference type="EMBL" id="CP098755">
    <property type="protein sequence ID" value="USG65830.1"/>
    <property type="molecule type" value="Genomic_DNA"/>
</dbReference>
<reference evidence="1" key="1">
    <citation type="submission" date="2022-06" db="EMBL/GenBank/DDBJ databases">
        <title>Genome sequencing of Brevibacillus sp. BB3-R1.</title>
        <authorList>
            <person name="Heo J."/>
            <person name="Lee D."/>
            <person name="Won M."/>
            <person name="Han B.-H."/>
            <person name="Hong S.-B."/>
            <person name="Kwon S.-W."/>
        </authorList>
    </citation>
    <scope>NUCLEOTIDE SEQUENCE</scope>
    <source>
        <strain evidence="1">BB3-R1</strain>
    </source>
</reference>
<name>A0ABY4WJ10_9BACL</name>
<evidence type="ECO:0000313" key="2">
    <source>
        <dbReference type="Proteomes" id="UP001056500"/>
    </source>
</evidence>
<sequence length="76" mass="8908">MISPTFYFKVPWRKATSIRRELARIPEEIPHRLSSFSTGEIAFMFPDLPVHQYVRVIRIFGSNGIELMISENEQII</sequence>
<accession>A0ABY4WJ10</accession>
<dbReference type="RefSeq" id="WP_251872918.1">
    <property type="nucleotide sequence ID" value="NZ_CP098755.1"/>
</dbReference>
<keyword evidence="2" id="KW-1185">Reference proteome</keyword>
<gene>
    <name evidence="1" type="ORF">NDK47_00150</name>
</gene>
<protein>
    <submittedName>
        <fullName evidence="1">Uncharacterized protein</fullName>
    </submittedName>
</protein>
<dbReference type="Proteomes" id="UP001056500">
    <property type="component" value="Chromosome"/>
</dbReference>